<dbReference type="Proteomes" id="UP000720508">
    <property type="component" value="Unassembled WGS sequence"/>
</dbReference>
<dbReference type="PANTHER" id="PTHR43537">
    <property type="entry name" value="TRANSCRIPTIONAL REGULATOR, GNTR FAMILY"/>
    <property type="match status" value="1"/>
</dbReference>
<evidence type="ECO:0000313" key="6">
    <source>
        <dbReference type="Proteomes" id="UP000720508"/>
    </source>
</evidence>
<keyword evidence="6" id="KW-1185">Reference proteome</keyword>
<keyword evidence="3" id="KW-0804">Transcription</keyword>
<feature type="domain" description="HTH gntR-type" evidence="4">
    <location>
        <begin position="8"/>
        <end position="75"/>
    </location>
</feature>
<comment type="caution">
    <text evidence="5">The sequence shown here is derived from an EMBL/GenBank/DDBJ whole genome shotgun (WGS) entry which is preliminary data.</text>
</comment>
<dbReference type="Pfam" id="PF07729">
    <property type="entry name" value="FCD"/>
    <property type="match status" value="1"/>
</dbReference>
<sequence length="232" mass="26209">MAKEGRSATRAAAVHQRLRDDILGGRLRPSERLKFQQICEDYKTSVGAAREALTRLASEGLVRSQPNFGYMVTPLSLEDLEDLTTARVELECMALRMSIEKGDRQWEANAVAAHHLLARTPFTSSEQPSRPTDEWARVHTEFHFALVAGCPNRRILQMARSLREEAGLYQLWSVSFQRKPDRDGAAEHRALLEASVDRDAERAALLLREHLQHTARLLQADGLHELHAPSEE</sequence>
<keyword evidence="1" id="KW-0805">Transcription regulation</keyword>
<evidence type="ECO:0000313" key="5">
    <source>
        <dbReference type="EMBL" id="MBU3862615.1"/>
    </source>
</evidence>
<evidence type="ECO:0000259" key="4">
    <source>
        <dbReference type="PROSITE" id="PS50949"/>
    </source>
</evidence>
<dbReference type="InterPro" id="IPR011711">
    <property type="entry name" value="GntR_C"/>
</dbReference>
<protein>
    <submittedName>
        <fullName evidence="5">FCD domain-containing protein</fullName>
    </submittedName>
</protein>
<evidence type="ECO:0000256" key="1">
    <source>
        <dbReference type="ARBA" id="ARBA00023015"/>
    </source>
</evidence>
<gene>
    <name evidence="5" type="ORF">KN815_00320</name>
</gene>
<dbReference type="RefSeq" id="WP_216338968.1">
    <property type="nucleotide sequence ID" value="NZ_JAHLEM010000002.1"/>
</dbReference>
<organism evidence="5 6">
    <name type="scientific">Streptomyces niphimycinicus</name>
    <dbReference type="NCBI Taxonomy" id="2842201"/>
    <lineage>
        <taxon>Bacteria</taxon>
        <taxon>Bacillati</taxon>
        <taxon>Actinomycetota</taxon>
        <taxon>Actinomycetes</taxon>
        <taxon>Kitasatosporales</taxon>
        <taxon>Streptomycetaceae</taxon>
        <taxon>Streptomyces</taxon>
    </lineage>
</organism>
<evidence type="ECO:0000256" key="3">
    <source>
        <dbReference type="ARBA" id="ARBA00023163"/>
    </source>
</evidence>
<evidence type="ECO:0000256" key="2">
    <source>
        <dbReference type="ARBA" id="ARBA00023125"/>
    </source>
</evidence>
<dbReference type="Pfam" id="PF00392">
    <property type="entry name" value="GntR"/>
    <property type="match status" value="1"/>
</dbReference>
<dbReference type="PANTHER" id="PTHR43537:SF20">
    <property type="entry name" value="HTH-TYPE TRANSCRIPTIONAL REPRESSOR GLAR"/>
    <property type="match status" value="1"/>
</dbReference>
<dbReference type="EMBL" id="JAHLEM010000002">
    <property type="protein sequence ID" value="MBU3862615.1"/>
    <property type="molecule type" value="Genomic_DNA"/>
</dbReference>
<proteinExistence type="predicted"/>
<name>A0ABS6C6U3_9ACTN</name>
<keyword evidence="2" id="KW-0238">DNA-binding</keyword>
<dbReference type="PROSITE" id="PS50949">
    <property type="entry name" value="HTH_GNTR"/>
    <property type="match status" value="1"/>
</dbReference>
<accession>A0ABS6C6U3</accession>
<dbReference type="InterPro" id="IPR000524">
    <property type="entry name" value="Tscrpt_reg_HTH_GntR"/>
</dbReference>
<dbReference type="SMART" id="SM00895">
    <property type="entry name" value="FCD"/>
    <property type="match status" value="1"/>
</dbReference>
<reference evidence="5 6" key="1">
    <citation type="submission" date="2021-06" db="EMBL/GenBank/DDBJ databases">
        <authorList>
            <person name="Pan X."/>
        </authorList>
    </citation>
    <scope>NUCLEOTIDE SEQUENCE [LARGE SCALE GENOMIC DNA]</scope>
    <source>
        <strain evidence="5 6">4503</strain>
    </source>
</reference>
<dbReference type="SMART" id="SM00345">
    <property type="entry name" value="HTH_GNTR"/>
    <property type="match status" value="1"/>
</dbReference>